<accession>A0A024H313</accession>
<keyword evidence="2" id="KW-1185">Reference proteome</keyword>
<dbReference type="Pfam" id="PF09981">
    <property type="entry name" value="DUF2218"/>
    <property type="match status" value="1"/>
</dbReference>
<protein>
    <submittedName>
        <fullName evidence="1">Uncharacterized protein</fullName>
    </submittedName>
</protein>
<evidence type="ECO:0000313" key="1">
    <source>
        <dbReference type="EMBL" id="CCQ46116.1"/>
    </source>
</evidence>
<dbReference type="Proteomes" id="UP000035722">
    <property type="component" value="Unassembled WGS sequence"/>
</dbReference>
<gene>
    <name evidence="1" type="ORF">ARTSIC4J27_2076</name>
</gene>
<evidence type="ECO:0000313" key="2">
    <source>
        <dbReference type="Proteomes" id="UP000035722"/>
    </source>
</evidence>
<comment type="caution">
    <text evidence="1">The sequence shown here is derived from an EMBL/GenBank/DDBJ whole genome shotgun (WGS) entry which is preliminary data.</text>
</comment>
<dbReference type="AlphaFoldDB" id="A0A024H313"/>
<dbReference type="Gene3D" id="3.30.310.50">
    <property type="entry name" value="Alpha-D-phosphohexomutase, C-terminal domain"/>
    <property type="match status" value="1"/>
</dbReference>
<name>A0A024H313_9MICC</name>
<proteinExistence type="predicted"/>
<dbReference type="STRING" id="861266.ARTSIC4J27_2076"/>
<dbReference type="InterPro" id="IPR014543">
    <property type="entry name" value="UCP028291"/>
</dbReference>
<sequence>MLVESDKLVLLVIAPDTASLEHIEGVLARHLQRFARQEQLNILWLR</sequence>
<reference evidence="2" key="1">
    <citation type="journal article" date="2014" name="Genome Announc.">
        <title>Genome Sequence of Arthrobacter siccitolerans 4J27, a Xeroprotectant-Producing Desiccation-Tolerant Microorganism.</title>
        <authorList>
            <person name="Manzanera M."/>
            <person name="Santa-Cruz-Calvo L."/>
            <person name="Vilchez J.I."/>
            <person name="Garcia-Fontana C."/>
            <person name="Silva-Castro G.A."/>
            <person name="Calvo C."/>
            <person name="Gonzalez-Lopez J."/>
        </authorList>
    </citation>
    <scope>NUCLEOTIDE SEQUENCE [LARGE SCALE GENOMIC DNA]</scope>
    <source>
        <strain evidence="2">4J27</strain>
    </source>
</reference>
<organism evidence="1 2">
    <name type="scientific">Pseudarthrobacter siccitolerans</name>
    <dbReference type="NCBI Taxonomy" id="861266"/>
    <lineage>
        <taxon>Bacteria</taxon>
        <taxon>Bacillati</taxon>
        <taxon>Actinomycetota</taxon>
        <taxon>Actinomycetes</taxon>
        <taxon>Micrococcales</taxon>
        <taxon>Micrococcaceae</taxon>
        <taxon>Pseudarthrobacter</taxon>
    </lineage>
</organism>
<dbReference type="EMBL" id="CAQI01000042">
    <property type="protein sequence ID" value="CCQ46116.1"/>
    <property type="molecule type" value="Genomic_DNA"/>
</dbReference>